<sequence>MLREKGYDEALFNHLRIDCSKCFGLCCVALFFSKCDGFPTDKVAGKPCLNLKDDFSCYIHQNLRNQGLKGCTTYDCFGAGQKVAQVNYEGVSWKENSNVAQQMYDDFLVVRQLHEMMWYLTDASTFILPKELKEKLHLLIKETEKLTEEPMIVEVDAYRLKVNTCLKEVQAYVSQKVAGNQVISGFDFIGKNLTKKSLRGANLAGSLLIAANLRHTDLSGANLIGADLRDVDIRDANLSDCLFLTQIQVNSAKGNAATKLPRWIVRPSYWEK</sequence>
<dbReference type="AlphaFoldDB" id="A0A9Q9CSZ8"/>
<dbReference type="SUPFAM" id="SSF141571">
    <property type="entry name" value="Pentapeptide repeat-like"/>
    <property type="match status" value="1"/>
</dbReference>
<dbReference type="Proteomes" id="UP001058072">
    <property type="component" value="Chromosome"/>
</dbReference>
<organism evidence="2 4">
    <name type="scientific">Turicibacter bilis</name>
    <dbReference type="NCBI Taxonomy" id="2735723"/>
    <lineage>
        <taxon>Bacteria</taxon>
        <taxon>Bacillati</taxon>
        <taxon>Bacillota</taxon>
        <taxon>Erysipelotrichia</taxon>
        <taxon>Erysipelotrichales</taxon>
        <taxon>Turicibacteraceae</taxon>
        <taxon>Turicibacter</taxon>
    </lineage>
</organism>
<reference evidence="2 3" key="1">
    <citation type="submission" date="2021-03" db="EMBL/GenBank/DDBJ databases">
        <title>Comparative Genomics and Metabolomics in the genus Turicibacter.</title>
        <authorList>
            <person name="Maki J."/>
            <person name="Looft T."/>
        </authorList>
    </citation>
    <scope>NUCLEOTIDE SEQUENCE</scope>
    <source>
        <strain evidence="2">ISU324</strain>
        <strain evidence="1 3">MMM721</strain>
    </source>
</reference>
<dbReference type="Gene3D" id="2.160.20.80">
    <property type="entry name" value="E3 ubiquitin-protein ligase SopA"/>
    <property type="match status" value="1"/>
</dbReference>
<dbReference type="Proteomes" id="UP001058016">
    <property type="component" value="Chromosome"/>
</dbReference>
<keyword evidence="3" id="KW-1185">Reference proteome</keyword>
<protein>
    <submittedName>
        <fullName evidence="2">Pentapeptide repeat-containing protein</fullName>
    </submittedName>
</protein>
<gene>
    <name evidence="1" type="ORF">J0J69_09055</name>
    <name evidence="2" type="ORF">J0J70_04925</name>
</gene>
<evidence type="ECO:0000313" key="1">
    <source>
        <dbReference type="EMBL" id="UUF05236.1"/>
    </source>
</evidence>
<name>A0A9Q9CSZ8_9FIRM</name>
<evidence type="ECO:0000313" key="4">
    <source>
        <dbReference type="Proteomes" id="UP001058072"/>
    </source>
</evidence>
<evidence type="ECO:0000313" key="3">
    <source>
        <dbReference type="Proteomes" id="UP001058016"/>
    </source>
</evidence>
<dbReference type="EMBL" id="CP071250">
    <property type="protein sequence ID" value="UUF09308.1"/>
    <property type="molecule type" value="Genomic_DNA"/>
</dbReference>
<proteinExistence type="predicted"/>
<dbReference type="RefSeq" id="WP_212724745.1">
    <property type="nucleotide sequence ID" value="NZ_CP071249.1"/>
</dbReference>
<dbReference type="Pfam" id="PF00805">
    <property type="entry name" value="Pentapeptide"/>
    <property type="match status" value="1"/>
</dbReference>
<evidence type="ECO:0000313" key="2">
    <source>
        <dbReference type="EMBL" id="UUF09308.1"/>
    </source>
</evidence>
<accession>A0A9Q9CSZ8</accession>
<dbReference type="InterPro" id="IPR001646">
    <property type="entry name" value="5peptide_repeat"/>
</dbReference>
<dbReference type="EMBL" id="CP071249">
    <property type="protein sequence ID" value="UUF05236.1"/>
    <property type="molecule type" value="Genomic_DNA"/>
</dbReference>